<comment type="caution">
    <text evidence="1">The sequence shown here is derived from an EMBL/GenBank/DDBJ whole genome shotgun (WGS) entry which is preliminary data.</text>
</comment>
<reference evidence="1 2" key="1">
    <citation type="submission" date="2021-06" db="EMBL/GenBank/DDBJ databases">
        <title>Caerostris darwini draft genome.</title>
        <authorList>
            <person name="Kono N."/>
            <person name="Arakawa K."/>
        </authorList>
    </citation>
    <scope>NUCLEOTIDE SEQUENCE [LARGE SCALE GENOMIC DNA]</scope>
</reference>
<organism evidence="1 2">
    <name type="scientific">Caerostris darwini</name>
    <dbReference type="NCBI Taxonomy" id="1538125"/>
    <lineage>
        <taxon>Eukaryota</taxon>
        <taxon>Metazoa</taxon>
        <taxon>Ecdysozoa</taxon>
        <taxon>Arthropoda</taxon>
        <taxon>Chelicerata</taxon>
        <taxon>Arachnida</taxon>
        <taxon>Araneae</taxon>
        <taxon>Araneomorphae</taxon>
        <taxon>Entelegynae</taxon>
        <taxon>Araneoidea</taxon>
        <taxon>Araneidae</taxon>
        <taxon>Caerostris</taxon>
    </lineage>
</organism>
<sequence length="83" mass="9535">MRTDKTPARRNLPTGCSSQFPRSNVYDILARHFVPPIRTRVPIQPTRSRHFDNYETVIVGIVTLFLINSEYGINCIRNDICGD</sequence>
<dbReference type="EMBL" id="BPLQ01002337">
    <property type="protein sequence ID" value="GIX91740.1"/>
    <property type="molecule type" value="Genomic_DNA"/>
</dbReference>
<keyword evidence="2" id="KW-1185">Reference proteome</keyword>
<evidence type="ECO:0000313" key="2">
    <source>
        <dbReference type="Proteomes" id="UP001054837"/>
    </source>
</evidence>
<dbReference type="Proteomes" id="UP001054837">
    <property type="component" value="Unassembled WGS sequence"/>
</dbReference>
<protein>
    <submittedName>
        <fullName evidence="1">Uncharacterized protein</fullName>
    </submittedName>
</protein>
<evidence type="ECO:0000313" key="1">
    <source>
        <dbReference type="EMBL" id="GIX91740.1"/>
    </source>
</evidence>
<proteinExistence type="predicted"/>
<name>A0AAV4P5A2_9ARAC</name>
<accession>A0AAV4P5A2</accession>
<dbReference type="AlphaFoldDB" id="A0AAV4P5A2"/>
<gene>
    <name evidence="1" type="ORF">CDAR_4951</name>
</gene>